<dbReference type="InterPro" id="IPR018843">
    <property type="entry name" value="Utp8_b-prop"/>
</dbReference>
<reference evidence="3 4" key="1">
    <citation type="journal article" date="2014" name="Genome Announc.">
        <title>Draft genome sequence of Sclerotinia borealis, a psychrophilic plant pathogenic fungus.</title>
        <authorList>
            <person name="Mardanov A.V."/>
            <person name="Beletsky A.V."/>
            <person name="Kadnikov V.V."/>
            <person name="Ignatov A.N."/>
            <person name="Ravin N.V."/>
        </authorList>
    </citation>
    <scope>NUCLEOTIDE SEQUENCE [LARGE SCALE GENOMIC DNA]</scope>
    <source>
        <strain evidence="4">F-4157</strain>
    </source>
</reference>
<protein>
    <recommendedName>
        <fullName evidence="2">Utp8 beta-propeller domain-containing protein</fullName>
    </recommendedName>
</protein>
<organism evidence="3 4">
    <name type="scientific">Sclerotinia borealis (strain F-4128)</name>
    <dbReference type="NCBI Taxonomy" id="1432307"/>
    <lineage>
        <taxon>Eukaryota</taxon>
        <taxon>Fungi</taxon>
        <taxon>Dikarya</taxon>
        <taxon>Ascomycota</taxon>
        <taxon>Pezizomycotina</taxon>
        <taxon>Leotiomycetes</taxon>
        <taxon>Helotiales</taxon>
        <taxon>Sclerotiniaceae</taxon>
        <taxon>Sclerotinia</taxon>
    </lineage>
</organism>
<feature type="domain" description="Utp8 beta-propeller" evidence="2">
    <location>
        <begin position="6"/>
        <end position="176"/>
    </location>
</feature>
<proteinExistence type="predicted"/>
<comment type="caution">
    <text evidence="3">The sequence shown here is derived from an EMBL/GenBank/DDBJ whole genome shotgun (WGS) entry which is preliminary data.</text>
</comment>
<evidence type="ECO:0000313" key="3">
    <source>
        <dbReference type="EMBL" id="ESZ96133.1"/>
    </source>
</evidence>
<name>W9CJE5_SCLBF</name>
<dbReference type="Pfam" id="PF10395">
    <property type="entry name" value="Utp8_b_propeller"/>
    <property type="match status" value="1"/>
</dbReference>
<accession>W9CJE5</accession>
<keyword evidence="1" id="KW-0175">Coiled coil</keyword>
<dbReference type="AlphaFoldDB" id="W9CJE5"/>
<evidence type="ECO:0000313" key="4">
    <source>
        <dbReference type="Proteomes" id="UP000019487"/>
    </source>
</evidence>
<sequence>MSSRISLQQPYVVATLPRSKQAQYVVGEVYGGSPGSKKRKRSELAVGIHGEGVNLYDVSSSKLLTSYALPPGTSFFCPPYSSRSKTTKTKTERRTYVSTSGSEDQVTLFHDTTEGNSTAQSTTIAHKISQSKAPVVHLSALASSGLDAIKKSDIVIVKKDGEIQCLDGENLQLLWSSPATALGRASSMSMTNIEVEYAHITNAYSAGQGILKGRQDVFAVFPQEVTEDGFNPDIIIVITKSNVQEAGETVRTIHIVALPRKATTHLNGIIHSVESLLDAPLPIHTAPKKKITIGKASFSINVSAGILQILEAEVLTTLDLHDTFPKIQSEISTPGTGSFLRLSSTSIIMSTQQAISILNPKYESILATIKVDDEADKDSLKRKRDSDDKQRPRLDSPAQFISYYPKLGTALAISDNELVAVQVDLQPGQGSKSRAIGLLIDSLGCSDPQVVRSKPGKEPSHGKWLFVDHYLPGSMGMKEDAWIYITKEPERCVKDRDTSGFEKCLGNKFDQDWSTESSESHAETKVARIEPSEVDRRWILYALSKIFSWSHDLEGVYELSIVFYPPRLFRWLLQTGNMTILNIESALRQEIRASISGPIPAGELVNAIVKLDREMELLLQLVSSNLLGAAELLHAIRSLMETMDLFEIGDSSSPKQALLTIGEDAKLENGNVEEEVQKLEAEAEDDLQLAEFQLGEGSDVRGEALNVALSKLYTCPDSSITEALQTTFTSQETVSLIYILRVELAKGGWTGRYLDIMELDDDEIEAPDNSIILISSLLNNCVDTLAAGGWLTGNARLVNGDQTESEAFIGTLKMEVSAALEGIETAVYLKGLTSEMVRYGESVLKGIGHDDTGRMANSILTLPSGEKDLSTLPIGLKAERQISRLRVGAGGEIQRRSKRDIGQLKSKQVGKYTRERIVL</sequence>
<feature type="coiled-coil region" evidence="1">
    <location>
        <begin position="662"/>
        <end position="689"/>
    </location>
</feature>
<dbReference type="OrthoDB" id="5330858at2759"/>
<dbReference type="Proteomes" id="UP000019487">
    <property type="component" value="Unassembled WGS sequence"/>
</dbReference>
<gene>
    <name evidence="3" type="ORF">SBOR_3484</name>
</gene>
<evidence type="ECO:0000256" key="1">
    <source>
        <dbReference type="SAM" id="Coils"/>
    </source>
</evidence>
<evidence type="ECO:0000259" key="2">
    <source>
        <dbReference type="Pfam" id="PF10395"/>
    </source>
</evidence>
<keyword evidence="4" id="KW-1185">Reference proteome</keyword>
<dbReference type="EMBL" id="AYSA01000151">
    <property type="protein sequence ID" value="ESZ96133.1"/>
    <property type="molecule type" value="Genomic_DNA"/>
</dbReference>
<dbReference type="HOGENOM" id="CLU_013566_0_0_1"/>
<dbReference type="STRING" id="1432307.W9CJE5"/>